<dbReference type="InterPro" id="IPR017946">
    <property type="entry name" value="PLC-like_Pdiesterase_TIM-brl"/>
</dbReference>
<keyword evidence="4" id="KW-0443">Lipid metabolism</keyword>
<keyword evidence="3" id="KW-0807">Transducer</keyword>
<evidence type="ECO:0000313" key="7">
    <source>
        <dbReference type="EMBL" id="KRY55022.1"/>
    </source>
</evidence>
<comment type="catalytic activity">
    <reaction evidence="4">
        <text>a 1,2-diacyl-sn-glycero-3-phospho-(1D-myo-inositol-4,5-bisphosphate) + H2O = 1D-myo-inositol 1,4,5-trisphosphate + a 1,2-diacyl-sn-glycerol + H(+)</text>
        <dbReference type="Rhea" id="RHEA:33179"/>
        <dbReference type="ChEBI" id="CHEBI:15377"/>
        <dbReference type="ChEBI" id="CHEBI:15378"/>
        <dbReference type="ChEBI" id="CHEBI:17815"/>
        <dbReference type="ChEBI" id="CHEBI:58456"/>
        <dbReference type="ChEBI" id="CHEBI:203600"/>
        <dbReference type="EC" id="3.1.4.11"/>
    </reaction>
</comment>
<dbReference type="SMART" id="SM00148">
    <property type="entry name" value="PLCXc"/>
    <property type="match status" value="1"/>
</dbReference>
<dbReference type="GO" id="GO:0005737">
    <property type="term" value="C:cytoplasm"/>
    <property type="evidence" value="ECO:0007669"/>
    <property type="project" value="UniProtKB-SubCell"/>
</dbReference>
<dbReference type="EC" id="3.1.4.11" evidence="4"/>
<dbReference type="PROSITE" id="PS50004">
    <property type="entry name" value="C2"/>
    <property type="match status" value="1"/>
</dbReference>
<protein>
    <recommendedName>
        <fullName evidence="4">Phosphoinositide phospholipase C</fullName>
        <ecNumber evidence="4">3.1.4.11</ecNumber>
    </recommendedName>
</protein>
<dbReference type="GO" id="GO:0016042">
    <property type="term" value="P:lipid catabolic process"/>
    <property type="evidence" value="ECO:0007669"/>
    <property type="project" value="UniProtKB-KW"/>
</dbReference>
<dbReference type="PROSITE" id="PS50007">
    <property type="entry name" value="PIPLC_X_DOMAIN"/>
    <property type="match status" value="1"/>
</dbReference>
<comment type="caution">
    <text evidence="7">The sequence shown here is derived from an EMBL/GenBank/DDBJ whole genome shotgun (WGS) entry which is preliminary data.</text>
</comment>
<dbReference type="Proteomes" id="UP000054653">
    <property type="component" value="Unassembled WGS sequence"/>
</dbReference>
<dbReference type="Gene3D" id="1.10.238.10">
    <property type="entry name" value="EF-hand"/>
    <property type="match status" value="1"/>
</dbReference>
<accession>A0A0V1D0H9</accession>
<keyword evidence="4" id="KW-0378">Hydrolase</keyword>
<dbReference type="GO" id="GO:0005886">
    <property type="term" value="C:plasma membrane"/>
    <property type="evidence" value="ECO:0007669"/>
    <property type="project" value="TreeGrafter"/>
</dbReference>
<dbReference type="SMART" id="SM00149">
    <property type="entry name" value="PLCYc"/>
    <property type="match status" value="1"/>
</dbReference>
<dbReference type="EMBL" id="JYDI01000061">
    <property type="protein sequence ID" value="KRY55022.1"/>
    <property type="molecule type" value="Genomic_DNA"/>
</dbReference>
<proteinExistence type="predicted"/>
<evidence type="ECO:0000256" key="3">
    <source>
        <dbReference type="ARBA" id="ARBA00023224"/>
    </source>
</evidence>
<dbReference type="SUPFAM" id="SSF49562">
    <property type="entry name" value="C2 domain (Calcium/lipid-binding domain, CaLB)"/>
    <property type="match status" value="1"/>
</dbReference>
<gene>
    <name evidence="7" type="primary">plcd3a</name>
    <name evidence="7" type="ORF">T03_2997</name>
</gene>
<dbReference type="CDD" id="cd00275">
    <property type="entry name" value="C2_PLC_like"/>
    <property type="match status" value="1"/>
</dbReference>
<dbReference type="InterPro" id="IPR001711">
    <property type="entry name" value="PLipase_C_Pinositol-sp_Y"/>
</dbReference>
<dbReference type="GO" id="GO:0004435">
    <property type="term" value="F:phosphatidylinositol-4,5-bisphosphate phospholipase C activity"/>
    <property type="evidence" value="ECO:0007669"/>
    <property type="project" value="UniProtKB-EC"/>
</dbReference>
<name>A0A0V1D0H9_TRIBR</name>
<dbReference type="Pfam" id="PF00388">
    <property type="entry name" value="PI-PLC-X"/>
    <property type="match status" value="1"/>
</dbReference>
<dbReference type="FunFam" id="1.10.238.10:FF:000005">
    <property type="entry name" value="Phosphoinositide phospholipase C"/>
    <property type="match status" value="1"/>
</dbReference>
<dbReference type="Pfam" id="PF09279">
    <property type="entry name" value="EF-hand_like"/>
    <property type="match status" value="1"/>
</dbReference>
<evidence type="ECO:0000256" key="4">
    <source>
        <dbReference type="RuleBase" id="RU361133"/>
    </source>
</evidence>
<dbReference type="InterPro" id="IPR000008">
    <property type="entry name" value="C2_dom"/>
</dbReference>
<dbReference type="SUPFAM" id="SSF51695">
    <property type="entry name" value="PLC-like phosphodiesterases"/>
    <property type="match status" value="1"/>
</dbReference>
<dbReference type="InterPro" id="IPR011993">
    <property type="entry name" value="PH-like_dom_sf"/>
</dbReference>
<evidence type="ECO:0000256" key="2">
    <source>
        <dbReference type="ARBA" id="ARBA00022490"/>
    </source>
</evidence>
<dbReference type="AlphaFoldDB" id="A0A0V1D0H9"/>
<dbReference type="PANTHER" id="PTHR10336">
    <property type="entry name" value="PHOSPHOINOSITIDE-SPECIFIC PHOSPHOLIPASE C FAMILY PROTEIN"/>
    <property type="match status" value="1"/>
</dbReference>
<evidence type="ECO:0000259" key="6">
    <source>
        <dbReference type="PROSITE" id="PS50008"/>
    </source>
</evidence>
<dbReference type="Gene3D" id="2.30.29.30">
    <property type="entry name" value="Pleckstrin-homology domain (PH domain)/Phosphotyrosine-binding domain (PTB)"/>
    <property type="match status" value="1"/>
</dbReference>
<dbReference type="InterPro" id="IPR000909">
    <property type="entry name" value="PLipase_C_PInositol-sp_X_dom"/>
</dbReference>
<comment type="subcellular location">
    <subcellularLocation>
        <location evidence="1">Cytoplasm</location>
    </subcellularLocation>
</comment>
<dbReference type="GO" id="GO:0035556">
    <property type="term" value="P:intracellular signal transduction"/>
    <property type="evidence" value="ECO:0007669"/>
    <property type="project" value="InterPro"/>
</dbReference>
<evidence type="ECO:0000256" key="1">
    <source>
        <dbReference type="ARBA" id="ARBA00004496"/>
    </source>
</evidence>
<keyword evidence="4" id="KW-0442">Lipid degradation</keyword>
<keyword evidence="8" id="KW-1185">Reference proteome</keyword>
<dbReference type="Pfam" id="PF00387">
    <property type="entry name" value="PI-PLC-Y"/>
    <property type="match status" value="1"/>
</dbReference>
<dbReference type="CDD" id="cd08558">
    <property type="entry name" value="PI-PLCc_eukaryota"/>
    <property type="match status" value="1"/>
</dbReference>
<sequence length="676" mass="76898">MDRQTNTDLVNVETTMRRVKNNGLVASSPLILKLAADQRHIIYFDNACFKTSKTATLNKALEVRSGWNTDVFHKAMKSKTFVTKVNESACFSIIFRHPIRHFKSLNLICEDAQTRQNWVHFLTEAIEKLKEEHADFDFRKEGPSADALDFDEFHHFFRFLTDRPDLRDIIRQLSEFHEEFFTVEDLKNFLTNIQQLSAITLPHCRQLIRRYEPEPENQKSLKLSFHGLRRLLLSEAGNIVKPEHKVIYQNMEQPLTNYYIYSTHNTYLCGHQLMGDATIEGYILALKKGARLLELDIWPGENDLQVTHGHTLVKPVSLSVVLKAINNYGFSTTPYPIILSLEIHCDVRKQAILADMLVKTFGKKLHKNVAHLKTLPSPEELKNKILLKGKGGLAKELAALIAIVSAKLVNPLVDLERHQLVAMVEENQPAMVKYTSQHLVKCYPRGTRTSSTNMNPVVYWLAGIQSVCLNVQTADLANDLNTAMFSINGNCGYVLKPDCLQNKESSTEQQVKKMIVRVWIIILSANFLPKPSTTTSKEDVIDPYVKVETFGMPSDRVKYRTAVIRNNGFNPCWNESFRIDLRYADSAFLRFCIKDYNLRAKDDFIGQYTIPVNSIRPGYSYIHLKTGFYRQEDPAAVLFFESTIATTGMANLAASTIAGCGSNTFVKVLVMMIKSG</sequence>
<dbReference type="Pfam" id="PF00168">
    <property type="entry name" value="C2"/>
    <property type="match status" value="1"/>
</dbReference>
<dbReference type="Gene3D" id="3.20.20.190">
    <property type="entry name" value="Phosphatidylinositol (PI) phosphodiesterase"/>
    <property type="match status" value="1"/>
</dbReference>
<dbReference type="Gene3D" id="2.60.40.150">
    <property type="entry name" value="C2 domain"/>
    <property type="match status" value="1"/>
</dbReference>
<reference evidence="7 8" key="1">
    <citation type="submission" date="2015-01" db="EMBL/GenBank/DDBJ databases">
        <title>Evolution of Trichinella species and genotypes.</title>
        <authorList>
            <person name="Korhonen P.K."/>
            <person name="Edoardo P."/>
            <person name="Giuseppe L.R."/>
            <person name="Gasser R.B."/>
        </authorList>
    </citation>
    <scope>NUCLEOTIDE SEQUENCE [LARGE SCALE GENOMIC DNA]</scope>
    <source>
        <strain evidence="7">ISS120</strain>
    </source>
</reference>
<dbReference type="SUPFAM" id="SSF47473">
    <property type="entry name" value="EF-hand"/>
    <property type="match status" value="1"/>
</dbReference>
<dbReference type="InterPro" id="IPR015359">
    <property type="entry name" value="PLC_EF-hand-like"/>
</dbReference>
<feature type="domain" description="C2" evidence="5">
    <location>
        <begin position="496"/>
        <end position="626"/>
    </location>
</feature>
<dbReference type="PRINTS" id="PR00390">
    <property type="entry name" value="PHPHLIPASEC"/>
</dbReference>
<feature type="domain" description="PI-PLC Y-box" evidence="6">
    <location>
        <begin position="416"/>
        <end position="501"/>
    </location>
</feature>
<feature type="non-terminal residue" evidence="7">
    <location>
        <position position="676"/>
    </location>
</feature>
<dbReference type="InterPro" id="IPR035892">
    <property type="entry name" value="C2_domain_sf"/>
</dbReference>
<dbReference type="PANTHER" id="PTHR10336:SF209">
    <property type="entry name" value="PHOSPHOINOSITIDE PHOSPHOLIPASE C"/>
    <property type="match status" value="1"/>
</dbReference>
<keyword evidence="2" id="KW-0963">Cytoplasm</keyword>
<dbReference type="InterPro" id="IPR001192">
    <property type="entry name" value="PI-PLC_fam"/>
</dbReference>
<dbReference type="InterPro" id="IPR011992">
    <property type="entry name" value="EF-hand-dom_pair"/>
</dbReference>
<evidence type="ECO:0000259" key="5">
    <source>
        <dbReference type="PROSITE" id="PS50004"/>
    </source>
</evidence>
<evidence type="ECO:0000313" key="8">
    <source>
        <dbReference type="Proteomes" id="UP000054653"/>
    </source>
</evidence>
<dbReference type="PROSITE" id="PS50008">
    <property type="entry name" value="PIPLC_Y_DOMAIN"/>
    <property type="match status" value="1"/>
</dbReference>
<dbReference type="SMART" id="SM00239">
    <property type="entry name" value="C2"/>
    <property type="match status" value="1"/>
</dbReference>
<organism evidence="7 8">
    <name type="scientific">Trichinella britovi</name>
    <name type="common">Parasitic roundworm</name>
    <dbReference type="NCBI Taxonomy" id="45882"/>
    <lineage>
        <taxon>Eukaryota</taxon>
        <taxon>Metazoa</taxon>
        <taxon>Ecdysozoa</taxon>
        <taxon>Nematoda</taxon>
        <taxon>Enoplea</taxon>
        <taxon>Dorylaimia</taxon>
        <taxon>Trichinellida</taxon>
        <taxon>Trichinellidae</taxon>
        <taxon>Trichinella</taxon>
    </lineage>
</organism>
<dbReference type="SUPFAM" id="SSF50729">
    <property type="entry name" value="PH domain-like"/>
    <property type="match status" value="1"/>
</dbReference>